<feature type="domain" description="ABM" evidence="4">
    <location>
        <begin position="43"/>
        <end position="111"/>
    </location>
</feature>
<dbReference type="Gene3D" id="3.30.70.100">
    <property type="match status" value="1"/>
</dbReference>
<dbReference type="Pfam" id="PF03992">
    <property type="entry name" value="ABM"/>
    <property type="match status" value="1"/>
</dbReference>
<evidence type="ECO:0000313" key="5">
    <source>
        <dbReference type="EMBL" id="CAD2076879.1"/>
    </source>
</evidence>
<keyword evidence="5" id="KW-0503">Monooxygenase</keyword>
<accession>A0A6V7RG19</accession>
<dbReference type="AlphaFoldDB" id="A0A6V7RG19"/>
<evidence type="ECO:0000256" key="3">
    <source>
        <dbReference type="ARBA" id="ARBA00032861"/>
    </source>
</evidence>
<dbReference type="RefSeq" id="WP_185125594.1">
    <property type="nucleotide sequence ID" value="NZ_CAJEWD010000007.1"/>
</dbReference>
<organism evidence="5 6">
    <name type="scientific">Jeotgalicoccus meleagridis</name>
    <dbReference type="NCBI Taxonomy" id="2759181"/>
    <lineage>
        <taxon>Bacteria</taxon>
        <taxon>Bacillati</taxon>
        <taxon>Bacillota</taxon>
        <taxon>Bacilli</taxon>
        <taxon>Bacillales</taxon>
        <taxon>Staphylococcaceae</taxon>
        <taxon>Jeotgalicoccus</taxon>
    </lineage>
</organism>
<evidence type="ECO:0000259" key="4">
    <source>
        <dbReference type="Pfam" id="PF03992"/>
    </source>
</evidence>
<keyword evidence="6" id="KW-1185">Reference proteome</keyword>
<dbReference type="GO" id="GO:0004497">
    <property type="term" value="F:monooxygenase activity"/>
    <property type="evidence" value="ECO:0007669"/>
    <property type="project" value="UniProtKB-KW"/>
</dbReference>
<dbReference type="EMBL" id="CAJEWD010000007">
    <property type="protein sequence ID" value="CAD2076879.1"/>
    <property type="molecule type" value="Genomic_DNA"/>
</dbReference>
<proteinExistence type="inferred from homology"/>
<comment type="caution">
    <text evidence="5">The sequence shown here is derived from an EMBL/GenBank/DDBJ whole genome shotgun (WGS) entry which is preliminary data.</text>
</comment>
<sequence length="139" mass="15892">MKLVKKDGQNFELNIHAETVDFKGETYDIIIHDGDVGRAGHIASNNFLVKYDHIDLLIEQFKGRKGNVDKYQGFEGFMLIRNGKKMTVLTGWSSTEAFQAWVDSEAFQNSHVKKEARVKAEGSEHLEEMPVRENYTVEV</sequence>
<reference evidence="5 6" key="1">
    <citation type="submission" date="2020-07" db="EMBL/GenBank/DDBJ databases">
        <authorList>
            <person name="Criscuolo A."/>
        </authorList>
    </citation>
    <scope>NUCLEOTIDE SEQUENCE [LARGE SCALE GENOMIC DNA]</scope>
    <source>
        <strain evidence="5">CIP111649</strain>
    </source>
</reference>
<dbReference type="Proteomes" id="UP000589351">
    <property type="component" value="Unassembled WGS sequence"/>
</dbReference>
<dbReference type="InterPro" id="IPR007138">
    <property type="entry name" value="ABM_dom"/>
</dbReference>
<dbReference type="InterPro" id="IPR011008">
    <property type="entry name" value="Dimeric_a/b-barrel"/>
</dbReference>
<comment type="similarity">
    <text evidence="1">Belongs to the TRAP family.</text>
</comment>
<dbReference type="InterPro" id="IPR050404">
    <property type="entry name" value="Heme-degrading_MO"/>
</dbReference>
<protein>
    <recommendedName>
        <fullName evidence="2">Signal transduction protein TRAP</fullName>
    </recommendedName>
    <alternativeName>
        <fullName evidence="3">Target of RNAIII-activating protein</fullName>
    </alternativeName>
</protein>
<evidence type="ECO:0000256" key="1">
    <source>
        <dbReference type="ARBA" id="ARBA00009267"/>
    </source>
</evidence>
<gene>
    <name evidence="5" type="primary">hmoB</name>
    <name evidence="5" type="ORF">JEODO184_01062</name>
</gene>
<dbReference type="PANTHER" id="PTHR34474:SF2">
    <property type="entry name" value="SIGNAL TRANSDUCTION PROTEIN TRAP"/>
    <property type="match status" value="1"/>
</dbReference>
<evidence type="ECO:0000256" key="2">
    <source>
        <dbReference type="ARBA" id="ARBA00018486"/>
    </source>
</evidence>
<name>A0A6V7RG19_9STAP</name>
<evidence type="ECO:0000313" key="6">
    <source>
        <dbReference type="Proteomes" id="UP000589351"/>
    </source>
</evidence>
<dbReference type="PANTHER" id="PTHR34474">
    <property type="entry name" value="SIGNAL TRANSDUCTION PROTEIN TRAP"/>
    <property type="match status" value="1"/>
</dbReference>
<dbReference type="SUPFAM" id="SSF54909">
    <property type="entry name" value="Dimeric alpha+beta barrel"/>
    <property type="match status" value="1"/>
</dbReference>
<keyword evidence="5" id="KW-0560">Oxidoreductase</keyword>